<evidence type="ECO:0000313" key="3">
    <source>
        <dbReference type="EMBL" id="SEK97550.1"/>
    </source>
</evidence>
<dbReference type="OrthoDB" id="6687316at2"/>
<dbReference type="RefSeq" id="WP_090547810.1">
    <property type="nucleotide sequence ID" value="NZ_FNSR01000002.1"/>
</dbReference>
<dbReference type="Gene3D" id="3.10.450.160">
    <property type="entry name" value="inner membrane protein cigr"/>
    <property type="match status" value="1"/>
</dbReference>
<feature type="region of interest" description="Disordered" evidence="1">
    <location>
        <begin position="24"/>
        <end position="64"/>
    </location>
</feature>
<dbReference type="STRING" id="416943.SAMN05445871_3847"/>
<sequence length="121" mass="13029">MKSKAIASFVIASLLGTSAAVAFAQPHGPDRRDSHGGPQHRPTPVHEAAFGRPGGPIPHNDWHRGERLPAEYRDRNYVVDDWHAHGLSAPPRGYHWVGVNGDYVLAAVATGVITSILMSGH</sequence>
<evidence type="ECO:0000256" key="1">
    <source>
        <dbReference type="SAM" id="MobiDB-lite"/>
    </source>
</evidence>
<evidence type="ECO:0000313" key="4">
    <source>
        <dbReference type="Proteomes" id="UP000199120"/>
    </source>
</evidence>
<name>A0A1H7LFD4_9BURK</name>
<keyword evidence="4" id="KW-1185">Reference proteome</keyword>
<dbReference type="Pfam" id="PF11776">
    <property type="entry name" value="RcnB"/>
    <property type="match status" value="1"/>
</dbReference>
<dbReference type="InterPro" id="IPR024572">
    <property type="entry name" value="RcnB"/>
</dbReference>
<dbReference type="Proteomes" id="UP000199120">
    <property type="component" value="Unassembled WGS sequence"/>
</dbReference>
<keyword evidence="2" id="KW-0732">Signal</keyword>
<evidence type="ECO:0000256" key="2">
    <source>
        <dbReference type="SAM" id="SignalP"/>
    </source>
</evidence>
<dbReference type="AlphaFoldDB" id="A0A1H7LFD4"/>
<accession>A0A1H7LFD4</accession>
<protein>
    <submittedName>
        <fullName evidence="3">Regulator RcnB of Ni and Co efflux</fullName>
    </submittedName>
</protein>
<proteinExistence type="predicted"/>
<feature type="signal peptide" evidence="2">
    <location>
        <begin position="1"/>
        <end position="24"/>
    </location>
</feature>
<dbReference type="EMBL" id="FOAJ01000004">
    <property type="protein sequence ID" value="SEK97550.1"/>
    <property type="molecule type" value="Genomic_DNA"/>
</dbReference>
<feature type="chain" id="PRO_5030029040" evidence="2">
    <location>
        <begin position="25"/>
        <end position="121"/>
    </location>
</feature>
<organism evidence="3 4">
    <name type="scientific">Paraburkholderia caballeronis</name>
    <dbReference type="NCBI Taxonomy" id="416943"/>
    <lineage>
        <taxon>Bacteria</taxon>
        <taxon>Pseudomonadati</taxon>
        <taxon>Pseudomonadota</taxon>
        <taxon>Betaproteobacteria</taxon>
        <taxon>Burkholderiales</taxon>
        <taxon>Burkholderiaceae</taxon>
        <taxon>Paraburkholderia</taxon>
    </lineage>
</organism>
<gene>
    <name evidence="3" type="ORF">SAMN05192542_104331</name>
</gene>
<reference evidence="4" key="1">
    <citation type="submission" date="2016-10" db="EMBL/GenBank/DDBJ databases">
        <authorList>
            <person name="Varghese N."/>
            <person name="Submissions S."/>
        </authorList>
    </citation>
    <scope>NUCLEOTIDE SEQUENCE [LARGE SCALE GENOMIC DNA]</scope>
    <source>
        <strain evidence="4">LMG 26416</strain>
    </source>
</reference>